<dbReference type="FunCoup" id="T1EZ61">
    <property type="interactions" value="64"/>
</dbReference>
<evidence type="ECO:0000256" key="2">
    <source>
        <dbReference type="ARBA" id="ARBA00022448"/>
    </source>
</evidence>
<accession>T1EZ61</accession>
<dbReference type="RefSeq" id="XP_009011017.1">
    <property type="nucleotide sequence ID" value="XM_009012769.1"/>
</dbReference>
<protein>
    <submittedName>
        <fullName evidence="13 14">Uncharacterized protein</fullName>
    </submittedName>
</protein>
<keyword evidence="10 11" id="KW-0407">Ion channel</keyword>
<keyword evidence="8 12" id="KW-0472">Membrane</keyword>
<evidence type="ECO:0000256" key="8">
    <source>
        <dbReference type="ARBA" id="ARBA00023136"/>
    </source>
</evidence>
<dbReference type="EnsemblMetazoa" id="HelroT167244">
    <property type="protein sequence ID" value="HelroP167244"/>
    <property type="gene ID" value="HelroG167244"/>
</dbReference>
<dbReference type="GO" id="GO:0005886">
    <property type="term" value="C:plasma membrane"/>
    <property type="evidence" value="ECO:0000318"/>
    <property type="project" value="GO_Central"/>
</dbReference>
<evidence type="ECO:0000256" key="7">
    <source>
        <dbReference type="ARBA" id="ARBA00023065"/>
    </source>
</evidence>
<dbReference type="Proteomes" id="UP000015101">
    <property type="component" value="Unassembled WGS sequence"/>
</dbReference>
<dbReference type="GeneID" id="20201861"/>
<dbReference type="KEGG" id="hro:HELRODRAFT_167244"/>
<evidence type="ECO:0000256" key="10">
    <source>
        <dbReference type="ARBA" id="ARBA00023303"/>
    </source>
</evidence>
<dbReference type="eggNOG" id="KOG4294">
    <property type="taxonomic scope" value="Eukaryota"/>
</dbReference>
<dbReference type="PANTHER" id="PTHR11690">
    <property type="entry name" value="AMILORIDE-SENSITIVE SODIUM CHANNEL-RELATED"/>
    <property type="match status" value="1"/>
</dbReference>
<comment type="similarity">
    <text evidence="11">Belongs to the amiloride-sensitive sodium channel (TC 1.A.6) family.</text>
</comment>
<evidence type="ECO:0000256" key="6">
    <source>
        <dbReference type="ARBA" id="ARBA00023053"/>
    </source>
</evidence>
<evidence type="ECO:0000256" key="11">
    <source>
        <dbReference type="RuleBase" id="RU000679"/>
    </source>
</evidence>
<evidence type="ECO:0000256" key="4">
    <source>
        <dbReference type="ARBA" id="ARBA00022692"/>
    </source>
</evidence>
<dbReference type="CTD" id="20201861"/>
<evidence type="ECO:0000256" key="12">
    <source>
        <dbReference type="SAM" id="Phobius"/>
    </source>
</evidence>
<dbReference type="OrthoDB" id="6332919at2759"/>
<evidence type="ECO:0000256" key="1">
    <source>
        <dbReference type="ARBA" id="ARBA00004141"/>
    </source>
</evidence>
<feature type="transmembrane region" description="Helical" evidence="12">
    <location>
        <begin position="60"/>
        <end position="77"/>
    </location>
</feature>
<dbReference type="GO" id="GO:0035725">
    <property type="term" value="P:sodium ion transmembrane transport"/>
    <property type="evidence" value="ECO:0000318"/>
    <property type="project" value="GO_Central"/>
</dbReference>
<keyword evidence="3 11" id="KW-0894">Sodium channel</keyword>
<keyword evidence="6" id="KW-0915">Sodium</keyword>
<keyword evidence="5 12" id="KW-1133">Transmembrane helix</keyword>
<evidence type="ECO:0000313" key="13">
    <source>
        <dbReference type="EMBL" id="ESO10748.1"/>
    </source>
</evidence>
<evidence type="ECO:0000256" key="5">
    <source>
        <dbReference type="ARBA" id="ARBA00022989"/>
    </source>
</evidence>
<comment type="subcellular location">
    <subcellularLocation>
        <location evidence="1">Membrane</location>
        <topology evidence="1">Multi-pass membrane protein</topology>
    </subcellularLocation>
</comment>
<keyword evidence="7 11" id="KW-0406">Ion transport</keyword>
<dbReference type="InParanoid" id="T1EZ61"/>
<reference evidence="15" key="1">
    <citation type="submission" date="2012-12" db="EMBL/GenBank/DDBJ databases">
        <authorList>
            <person name="Hellsten U."/>
            <person name="Grimwood J."/>
            <person name="Chapman J.A."/>
            <person name="Shapiro H."/>
            <person name="Aerts A."/>
            <person name="Otillar R.P."/>
            <person name="Terry A.Y."/>
            <person name="Boore J.L."/>
            <person name="Simakov O."/>
            <person name="Marletaz F."/>
            <person name="Cho S.-J."/>
            <person name="Edsinger-Gonzales E."/>
            <person name="Havlak P."/>
            <person name="Kuo D.-H."/>
            <person name="Larsson T."/>
            <person name="Lv J."/>
            <person name="Arendt D."/>
            <person name="Savage R."/>
            <person name="Osoegawa K."/>
            <person name="de Jong P."/>
            <person name="Lindberg D.R."/>
            <person name="Seaver E.C."/>
            <person name="Weisblat D.A."/>
            <person name="Putnam N.H."/>
            <person name="Grigoriev I.V."/>
            <person name="Rokhsar D.S."/>
        </authorList>
    </citation>
    <scope>NUCLEOTIDE SEQUENCE</scope>
</reference>
<evidence type="ECO:0000256" key="3">
    <source>
        <dbReference type="ARBA" id="ARBA00022461"/>
    </source>
</evidence>
<dbReference type="AlphaFoldDB" id="T1EZ61"/>
<dbReference type="EMBL" id="KB095858">
    <property type="protein sequence ID" value="ESO10748.1"/>
    <property type="molecule type" value="Genomic_DNA"/>
</dbReference>
<dbReference type="Gene3D" id="1.10.287.770">
    <property type="entry name" value="YojJ-like"/>
    <property type="match status" value="1"/>
</dbReference>
<dbReference type="HOGENOM" id="CLU_020415_3_0_1"/>
<evidence type="ECO:0000313" key="14">
    <source>
        <dbReference type="EnsemblMetazoa" id="HelroP167244"/>
    </source>
</evidence>
<dbReference type="OMA" id="PECFIEC"/>
<evidence type="ECO:0000256" key="9">
    <source>
        <dbReference type="ARBA" id="ARBA00023201"/>
    </source>
</evidence>
<dbReference type="EMBL" id="AMQM01002738">
    <property type="status" value="NOT_ANNOTATED_CDS"/>
    <property type="molecule type" value="Genomic_DNA"/>
</dbReference>
<dbReference type="PANTHER" id="PTHR11690:SF248">
    <property type="entry name" value="PICKPOCKET 17, ISOFORM A"/>
    <property type="match status" value="1"/>
</dbReference>
<reference evidence="13 15" key="2">
    <citation type="journal article" date="2013" name="Nature">
        <title>Insights into bilaterian evolution from three spiralian genomes.</title>
        <authorList>
            <person name="Simakov O."/>
            <person name="Marletaz F."/>
            <person name="Cho S.J."/>
            <person name="Edsinger-Gonzales E."/>
            <person name="Havlak P."/>
            <person name="Hellsten U."/>
            <person name="Kuo D.H."/>
            <person name="Larsson T."/>
            <person name="Lv J."/>
            <person name="Arendt D."/>
            <person name="Savage R."/>
            <person name="Osoegawa K."/>
            <person name="de Jong P."/>
            <person name="Grimwood J."/>
            <person name="Chapman J.A."/>
            <person name="Shapiro H."/>
            <person name="Aerts A."/>
            <person name="Otillar R.P."/>
            <person name="Terry A.Y."/>
            <person name="Boore J.L."/>
            <person name="Grigoriev I.V."/>
            <person name="Lindberg D.R."/>
            <person name="Seaver E.C."/>
            <person name="Weisblat D.A."/>
            <person name="Putnam N.H."/>
            <person name="Rokhsar D.S."/>
        </authorList>
    </citation>
    <scope>NUCLEOTIDE SEQUENCE</scope>
</reference>
<dbReference type="InterPro" id="IPR001873">
    <property type="entry name" value="ENaC"/>
</dbReference>
<reference evidence="14" key="3">
    <citation type="submission" date="2015-06" db="UniProtKB">
        <authorList>
            <consortium name="EnsemblMetazoa"/>
        </authorList>
    </citation>
    <scope>IDENTIFICATION</scope>
</reference>
<name>T1EZ61_HELRO</name>
<keyword evidence="9 11" id="KW-0739">Sodium transport</keyword>
<dbReference type="Pfam" id="PF00858">
    <property type="entry name" value="ASC"/>
    <property type="match status" value="2"/>
</dbReference>
<keyword evidence="2 11" id="KW-0813">Transport</keyword>
<proteinExistence type="inferred from homology"/>
<sequence length="425" mass="48286">MVLDKKNMQKDNGGRTFEDKLLSLQTSNFLDRMVFNFIQEISIIGFRYCFDKNRSKMRRLMWSMLILLAIGLAGYQICDRIALYTSYSTTSDINMINANTLDFPQVTICNENAARMSVAKKYGMFHRGSFWVTADYNFTVTRAGSFYGLTLALFANQLDYLGTTSPSAGFRLLLHDPAEFPLMQESAIKLSPGFITSVSVAYSTTKRQPPPYGICLDRPNYHQTDCIMKCEAQYVYEKCGCKFFYEKDLVAPICDFVELYKCAQTALFKFNNDLTMKGARSCNCPPQCVSNTYQLTVSQDIFSNRFATLASNFTAVNNVSLPVTLSKQVIMENYVAVQVYYSTMQYFSITTNPGYSFMGLLSDIGGALGLLLGATILTFVEIAEFVWELAWFWYITRFAKDDTKENKVIVVHKTKQTKIIPFFAD</sequence>
<evidence type="ECO:0000313" key="15">
    <source>
        <dbReference type="Proteomes" id="UP000015101"/>
    </source>
</evidence>
<keyword evidence="4 11" id="KW-0812">Transmembrane</keyword>
<keyword evidence="15" id="KW-1185">Reference proteome</keyword>
<dbReference type="GO" id="GO:0015280">
    <property type="term" value="F:ligand-gated sodium channel activity"/>
    <property type="evidence" value="ECO:0000318"/>
    <property type="project" value="GO_Central"/>
</dbReference>
<dbReference type="Gene3D" id="2.60.470.10">
    <property type="entry name" value="Acid-sensing ion channels like domains"/>
    <property type="match status" value="1"/>
</dbReference>
<gene>
    <name evidence="14" type="primary">20201861</name>
    <name evidence="13" type="ORF">HELRODRAFT_167244</name>
</gene>
<organism evidence="14 15">
    <name type="scientific">Helobdella robusta</name>
    <name type="common">Californian leech</name>
    <dbReference type="NCBI Taxonomy" id="6412"/>
    <lineage>
        <taxon>Eukaryota</taxon>
        <taxon>Metazoa</taxon>
        <taxon>Spiralia</taxon>
        <taxon>Lophotrochozoa</taxon>
        <taxon>Annelida</taxon>
        <taxon>Clitellata</taxon>
        <taxon>Hirudinea</taxon>
        <taxon>Rhynchobdellida</taxon>
        <taxon>Glossiphoniidae</taxon>
        <taxon>Helobdella</taxon>
    </lineage>
</organism>